<keyword evidence="2" id="KW-1185">Reference proteome</keyword>
<comment type="caution">
    <text evidence="1">The sequence shown here is derived from an EMBL/GenBank/DDBJ whole genome shotgun (WGS) entry which is preliminary data.</text>
</comment>
<protein>
    <submittedName>
        <fullName evidence="1">FHY3/FAR1 family protein</fullName>
    </submittedName>
</protein>
<dbReference type="Proteomes" id="UP000827976">
    <property type="component" value="Chromosome 10"/>
</dbReference>
<evidence type="ECO:0000313" key="1">
    <source>
        <dbReference type="EMBL" id="KAH7670869.1"/>
    </source>
</evidence>
<sequence length="901" mass="101995">MEESSPKSKDPKRSRRRILNSKEMDDGCSGDGLDEDLMDGEQGANGGYDGVPEVGMVFQNHQEVTRFYKRYARRVGFGVSVRRSSFTKEGQCLYLELMCCKGGRKRPEPKFRKRTTSTTNCQARIRVKLWGDGMLHLELANLDHNHPVSPSMARFLNCYKQLSGNGKKRGNGDGSENAMVQVNEPSQMPFDRFGGLEELLFGESGFKSFVERGRLKLAEGDAEALRLFFTRMQAKNSNFYNVMDLDEDGCLRNVFWADARSRAAYQYYSDVVALDTTYAINKYDMPLATFVGVNHHGQLVLLGCALLSDETVETYVWLLKAWLACMSGQLPKAIITDHCRSIQRAVAEVFSGVRHRLCLWQIMKKVPEKLGSLPEYRAISKVFQKAVFDSLRVDEFEDDWMRMIEVYGLQGNEWLTLLYDCRHSWAPVYLKDTFWAGMSITQRSDTLTTFFDGYVDTKMPIKQFVGKYEMALQSKYEKEAQADFETFHKRRPAVSKFYMEEQLSKVYTLNMFKKFQDEIEAIMYCHASLLNVDASVSTFDVKECIFLEDGKKTMNKNHTVLYNNVEKDVTCICGSFQFRGILCRHALSVFKSQQVHEIPSQYILDRWKKDFKRLHVAACSSDDVVANNRVDRYDYLSMRCLQLVEVGVISDKYQLALKLIKEVEKFLLSDKTYEDTQPKIVSRVPKAQKVDRNKKSVSAEQNSNENVGPHGALPLQVEYQIPPGMANGANEGYMFQVVPTVPHLRPPEGVKPGAFPYGNHFGMPMNHQPYVANQPGARPGLVYMFPGGVDPKAFGNGPMMPWIYPPHMYQAAQRPVAPTGSRTGLKAKRRRVHGSKLRQASEKPNEPPRIGQSIEKPTELSATAQLAQCSTEPPVVEREAEKNEPLGDGHGVSAGIGAVTS</sequence>
<reference evidence="2" key="1">
    <citation type="journal article" date="2022" name="Nat. Commun.">
        <title>Chromosome evolution and the genetic basis of agronomically important traits in greater yam.</title>
        <authorList>
            <person name="Bredeson J.V."/>
            <person name="Lyons J.B."/>
            <person name="Oniyinde I.O."/>
            <person name="Okereke N.R."/>
            <person name="Kolade O."/>
            <person name="Nnabue I."/>
            <person name="Nwadili C.O."/>
            <person name="Hribova E."/>
            <person name="Parker M."/>
            <person name="Nwogha J."/>
            <person name="Shu S."/>
            <person name="Carlson J."/>
            <person name="Kariba R."/>
            <person name="Muthemba S."/>
            <person name="Knop K."/>
            <person name="Barton G.J."/>
            <person name="Sherwood A.V."/>
            <person name="Lopez-Montes A."/>
            <person name="Asiedu R."/>
            <person name="Jamnadass R."/>
            <person name="Muchugi A."/>
            <person name="Goodstein D."/>
            <person name="Egesi C.N."/>
            <person name="Featherston J."/>
            <person name="Asfaw A."/>
            <person name="Simpson G.G."/>
            <person name="Dolezel J."/>
            <person name="Hendre P.S."/>
            <person name="Van Deynze A."/>
            <person name="Kumar P.L."/>
            <person name="Obidiegwu J.E."/>
            <person name="Bhattacharjee R."/>
            <person name="Rokhsar D.S."/>
        </authorList>
    </citation>
    <scope>NUCLEOTIDE SEQUENCE [LARGE SCALE GENOMIC DNA]</scope>
    <source>
        <strain evidence="2">cv. TDa95/00328</strain>
    </source>
</reference>
<proteinExistence type="predicted"/>
<accession>A0ACB7VBH4</accession>
<gene>
    <name evidence="1" type="ORF">IHE45_10G056800</name>
</gene>
<dbReference type="EMBL" id="CM037020">
    <property type="protein sequence ID" value="KAH7670869.1"/>
    <property type="molecule type" value="Genomic_DNA"/>
</dbReference>
<organism evidence="1 2">
    <name type="scientific">Dioscorea alata</name>
    <name type="common">Purple yam</name>
    <dbReference type="NCBI Taxonomy" id="55571"/>
    <lineage>
        <taxon>Eukaryota</taxon>
        <taxon>Viridiplantae</taxon>
        <taxon>Streptophyta</taxon>
        <taxon>Embryophyta</taxon>
        <taxon>Tracheophyta</taxon>
        <taxon>Spermatophyta</taxon>
        <taxon>Magnoliopsida</taxon>
        <taxon>Liliopsida</taxon>
        <taxon>Dioscoreales</taxon>
        <taxon>Dioscoreaceae</taxon>
        <taxon>Dioscorea</taxon>
    </lineage>
</organism>
<name>A0ACB7VBH4_DIOAL</name>
<evidence type="ECO:0000313" key="2">
    <source>
        <dbReference type="Proteomes" id="UP000827976"/>
    </source>
</evidence>